<comment type="caution">
    <text evidence="3">The sequence shown here is derived from an EMBL/GenBank/DDBJ whole genome shotgun (WGS) entry which is preliminary data.</text>
</comment>
<gene>
    <name evidence="3" type="ORF">KCQ71_24935</name>
</gene>
<keyword evidence="1" id="KW-1133">Transmembrane helix</keyword>
<name>A0ABS7SGC5_9MICO</name>
<keyword evidence="3" id="KW-0378">Hydrolase</keyword>
<keyword evidence="3" id="KW-0540">Nuclease</keyword>
<accession>A0ABS7SGC5</accession>
<feature type="transmembrane region" description="Helical" evidence="1">
    <location>
        <begin position="14"/>
        <end position="35"/>
    </location>
</feature>
<organism evidence="3 4">
    <name type="scientific">Occultella gossypii</name>
    <dbReference type="NCBI Taxonomy" id="2800820"/>
    <lineage>
        <taxon>Bacteria</taxon>
        <taxon>Bacillati</taxon>
        <taxon>Actinomycetota</taxon>
        <taxon>Actinomycetes</taxon>
        <taxon>Micrococcales</taxon>
        <taxon>Ruaniaceae</taxon>
        <taxon>Occultella</taxon>
    </lineage>
</organism>
<evidence type="ECO:0000256" key="1">
    <source>
        <dbReference type="SAM" id="Phobius"/>
    </source>
</evidence>
<reference evidence="3 4" key="1">
    <citation type="submission" date="2021-04" db="EMBL/GenBank/DDBJ databases">
        <title>Ruania sp. nov., isolated from sandy soil of mangrove forest.</title>
        <authorList>
            <person name="Ge X."/>
            <person name="Huang R."/>
            <person name="Liu W."/>
        </authorList>
    </citation>
    <scope>NUCLEOTIDE SEQUENCE [LARGE SCALE GENOMIC DNA]</scope>
    <source>
        <strain evidence="3 4">N2-46</strain>
    </source>
</reference>
<dbReference type="EMBL" id="JAGSHT010000028">
    <property type="protein sequence ID" value="MBZ2199412.1"/>
    <property type="molecule type" value="Genomic_DNA"/>
</dbReference>
<keyword evidence="1" id="KW-0472">Membrane</keyword>
<dbReference type="PANTHER" id="PTHR24094">
    <property type="entry name" value="SECRETED PROTEIN"/>
    <property type="match status" value="1"/>
</dbReference>
<keyword evidence="3" id="KW-0255">Endonuclease</keyword>
<protein>
    <submittedName>
        <fullName evidence="3">HNH endonuclease</fullName>
    </submittedName>
</protein>
<dbReference type="Pfam" id="PF07510">
    <property type="entry name" value="GmrSD_C"/>
    <property type="match status" value="1"/>
</dbReference>
<proteinExistence type="predicted"/>
<dbReference type="Proteomes" id="UP000826651">
    <property type="component" value="Unassembled WGS sequence"/>
</dbReference>
<evidence type="ECO:0000313" key="4">
    <source>
        <dbReference type="Proteomes" id="UP000826651"/>
    </source>
</evidence>
<feature type="domain" description="GmrSD restriction endonucleases C-terminal" evidence="2">
    <location>
        <begin position="133"/>
        <end position="216"/>
    </location>
</feature>
<sequence length="326" mass="34567">MLPEPEETSRARPVASLAVLVLLALALVLVVPQWWAQVRAPPPYPVPAELVAAARTDLASLAVVEPLGLADYEREFFGEPWSDVDRNGCDTRNDVLAVWLDDVVLDALKPCLVVSGSLSDPYTGHLVPFVRGPSTSAEVQIDHVVALADAWRKGASHWPPERALAFANDPGNLIAVDGPANQDKGADDAADWLPPNTGFHCAYAVQQIRVKATYALGVSGAEFGALAQVLAQECPGAPAARAEMVAGRLMPGTAAVATGVGCRARPGCRPELGCRRTAIASRNLDRTGRSAHVEWQSTVEQGRVGPRFVRATSVEQVEGGGRVPAR</sequence>
<keyword evidence="4" id="KW-1185">Reference proteome</keyword>
<dbReference type="GO" id="GO:0004519">
    <property type="term" value="F:endonuclease activity"/>
    <property type="evidence" value="ECO:0007669"/>
    <property type="project" value="UniProtKB-KW"/>
</dbReference>
<keyword evidence="1" id="KW-0812">Transmembrane</keyword>
<dbReference type="RefSeq" id="WP_223411412.1">
    <property type="nucleotide sequence ID" value="NZ_JAGSHT010000028.1"/>
</dbReference>
<evidence type="ECO:0000259" key="2">
    <source>
        <dbReference type="Pfam" id="PF07510"/>
    </source>
</evidence>
<evidence type="ECO:0000313" key="3">
    <source>
        <dbReference type="EMBL" id="MBZ2199412.1"/>
    </source>
</evidence>
<dbReference type="InterPro" id="IPR011089">
    <property type="entry name" value="GmrSD_C"/>
</dbReference>
<dbReference type="PANTHER" id="PTHR24094:SF15">
    <property type="entry name" value="AMP-DEPENDENT SYNTHETASE_LIGASE DOMAIN-CONTAINING PROTEIN-RELATED"/>
    <property type="match status" value="1"/>
</dbReference>